<comment type="similarity">
    <text evidence="1">Belongs to the EFR3 family.</text>
</comment>
<dbReference type="Proteomes" id="UP000094112">
    <property type="component" value="Unassembled WGS sequence"/>
</dbReference>
<dbReference type="AlphaFoldDB" id="A0A1E3PDC5"/>
<evidence type="ECO:0000313" key="4">
    <source>
        <dbReference type="Proteomes" id="UP000094112"/>
    </source>
</evidence>
<dbReference type="PANTHER" id="PTHR47766">
    <property type="entry name" value="PROTEIN EFR3"/>
    <property type="match status" value="1"/>
</dbReference>
<reference evidence="3 4" key="1">
    <citation type="journal article" date="2016" name="Proc. Natl. Acad. Sci. U.S.A.">
        <title>Comparative genomics of biotechnologically important yeasts.</title>
        <authorList>
            <person name="Riley R."/>
            <person name="Haridas S."/>
            <person name="Wolfe K.H."/>
            <person name="Lopes M.R."/>
            <person name="Hittinger C.T."/>
            <person name="Goeker M."/>
            <person name="Salamov A.A."/>
            <person name="Wisecaver J.H."/>
            <person name="Long T.M."/>
            <person name="Calvey C.H."/>
            <person name="Aerts A.L."/>
            <person name="Barry K.W."/>
            <person name="Choi C."/>
            <person name="Clum A."/>
            <person name="Coughlan A.Y."/>
            <person name="Deshpande S."/>
            <person name="Douglass A.P."/>
            <person name="Hanson S.J."/>
            <person name="Klenk H.-P."/>
            <person name="LaButti K.M."/>
            <person name="Lapidus A."/>
            <person name="Lindquist E.A."/>
            <person name="Lipzen A.M."/>
            <person name="Meier-Kolthoff J.P."/>
            <person name="Ohm R.A."/>
            <person name="Otillar R.P."/>
            <person name="Pangilinan J.L."/>
            <person name="Peng Y."/>
            <person name="Rokas A."/>
            <person name="Rosa C.A."/>
            <person name="Scheuner C."/>
            <person name="Sibirny A.A."/>
            <person name="Slot J.C."/>
            <person name="Stielow J.B."/>
            <person name="Sun H."/>
            <person name="Kurtzman C.P."/>
            <person name="Blackwell M."/>
            <person name="Grigoriev I.V."/>
            <person name="Jeffries T.W."/>
        </authorList>
    </citation>
    <scope>NUCLEOTIDE SEQUENCE [LARGE SCALE GENOMIC DNA]</scope>
    <source>
        <strain evidence="4">ATCC 58044 / CBS 1984 / NCYC 433 / NRRL Y-366-8</strain>
    </source>
</reference>
<evidence type="ECO:0000256" key="1">
    <source>
        <dbReference type="ARBA" id="ARBA00010216"/>
    </source>
</evidence>
<dbReference type="GeneID" id="30201737"/>
<dbReference type="STRING" id="683960.A0A1E3PDC5"/>
<dbReference type="PANTHER" id="PTHR47766:SF1">
    <property type="entry name" value="PROTEIN EFR3"/>
    <property type="match status" value="1"/>
</dbReference>
<dbReference type="GO" id="GO:0005886">
    <property type="term" value="C:plasma membrane"/>
    <property type="evidence" value="ECO:0007669"/>
    <property type="project" value="TreeGrafter"/>
</dbReference>
<name>A0A1E3PDC5_WICAA</name>
<proteinExistence type="inferred from homology"/>
<keyword evidence="4" id="KW-1185">Reference proteome</keyword>
<dbReference type="Pfam" id="PF21072">
    <property type="entry name" value="EFR3"/>
    <property type="match status" value="1"/>
</dbReference>
<evidence type="ECO:0000256" key="2">
    <source>
        <dbReference type="ARBA" id="ARBA00017967"/>
    </source>
</evidence>
<dbReference type="InterPro" id="IPR049150">
    <property type="entry name" value="EFR3_HEAT-like_rpt"/>
</dbReference>
<dbReference type="EMBL" id="KV454208">
    <property type="protein sequence ID" value="ODQ62877.1"/>
    <property type="molecule type" value="Genomic_DNA"/>
</dbReference>
<accession>A0A1E3PDC5</accession>
<dbReference type="RefSeq" id="XP_019042084.1">
    <property type="nucleotide sequence ID" value="XM_019184491.1"/>
</dbReference>
<organism evidence="3 4">
    <name type="scientific">Wickerhamomyces anomalus (strain ATCC 58044 / CBS 1984 / NCYC 433 / NRRL Y-366-8)</name>
    <name type="common">Yeast</name>
    <name type="synonym">Hansenula anomala</name>
    <dbReference type="NCBI Taxonomy" id="683960"/>
    <lineage>
        <taxon>Eukaryota</taxon>
        <taxon>Fungi</taxon>
        <taxon>Dikarya</taxon>
        <taxon>Ascomycota</taxon>
        <taxon>Saccharomycotina</taxon>
        <taxon>Saccharomycetes</taxon>
        <taxon>Phaffomycetales</taxon>
        <taxon>Wickerhamomycetaceae</taxon>
        <taxon>Wickerhamomyces</taxon>
    </lineage>
</organism>
<protein>
    <recommendedName>
        <fullName evidence="2">Protein EFR3</fullName>
    </recommendedName>
</protein>
<sequence>MPIFQPKHQKLILQCYPPGRGFDKKPNSSELSYLLYYASTRRVKLEKVGKFLQKKNAVDISRNRTGNVQVTLEIINSLIKKCPDDLNVFAHNVNAILASVLTTNDLGLCQHGETVFDNFCSNLDGELFTGDIEFVDNFTKLAEGFVGVGINAPQTNSTQWKGIGLNAAKDLARCKNISQGNGNYIVKKVIPFVVNEIHDDFSKDQLQSEVRSHASEHELSRYNTARSNVAKNEASTPTEIATDELAINALKSFFNSSSSSQLVSCTKAICHYLVSSNVDRDWAAVLVEMVTNWVPVQLRFVILGVLTSHLNKKGKVPEQLIYLRTISSLLSSSVNMVGLSVIDILRQMIELQTHLITDSEIDAQQLIYAYSEAISSLSTHIYYQNQIIDTVSELLFRIKDFMLKTTQKNQVNAGKLKNFILVMFDNIKNVLITANTNSTVQRTTVPFDLFQDSFELLSYDNKVLYNETDLFKIQSKYIDVLITVLKLEYSNSQDSEEEDHESLISNSKASALNEFYEDLEQVTKIEKYGNYDSLIVLMGLVVEKFGINAIVNLFPFFFEWQLKDTKLEDPSLIYKDNIGYLLSFFASTYLKDDEFKDQVLSRIDYRKSNGLWKISSEIPVETSSTSPNFIFTKEDAASYIQNNLSEKYHDLVFNSHYIYQANNSPSEEVEEDINDQDTSFFSQNGAPNLSFSQFPQPGENHSIRSAPLSARSLLNGKLHVPKVQELRKAISGTALKQSNYANASKQRTDIGSLLNELKLETTLDDRGSLGFRY</sequence>
<dbReference type="GO" id="GO:0072659">
    <property type="term" value="P:protein localization to plasma membrane"/>
    <property type="evidence" value="ECO:0007669"/>
    <property type="project" value="InterPro"/>
</dbReference>
<dbReference type="InterPro" id="IPR039786">
    <property type="entry name" value="EFR3"/>
</dbReference>
<gene>
    <name evidence="3" type="ORF">WICANDRAFT_77037</name>
</gene>
<evidence type="ECO:0000313" key="3">
    <source>
        <dbReference type="EMBL" id="ODQ62877.1"/>
    </source>
</evidence>
<dbReference type="OrthoDB" id="19232at2759"/>